<dbReference type="PANTHER" id="PTHR13234">
    <property type="entry name" value="GAMMA-INTERFERON INDUCIBLE LYSOSOMAL THIOL REDUCTASE GILT"/>
    <property type="match status" value="1"/>
</dbReference>
<dbReference type="OrthoDB" id="6516860at2759"/>
<comment type="subcellular location">
    <subcellularLocation>
        <location evidence="1">Secreted</location>
    </subcellularLocation>
</comment>
<feature type="compositionally biased region" description="Polar residues" evidence="6">
    <location>
        <begin position="519"/>
        <end position="528"/>
    </location>
</feature>
<feature type="region of interest" description="Disordered" evidence="6">
    <location>
        <begin position="556"/>
        <end position="619"/>
    </location>
</feature>
<reference evidence="7" key="1">
    <citation type="submission" date="2020-11" db="EMBL/GenBank/DDBJ databases">
        <authorList>
            <person name="Tran Van P."/>
        </authorList>
    </citation>
    <scope>NUCLEOTIDE SEQUENCE</scope>
</reference>
<feature type="non-terminal residue" evidence="7">
    <location>
        <position position="637"/>
    </location>
</feature>
<gene>
    <name evidence="7" type="ORF">OSB1V03_LOCUS9641</name>
</gene>
<accession>A0A7R9KTR0</accession>
<name>A0A7R9KTR0_9ACAR</name>
<dbReference type="InterPro" id="IPR004911">
    <property type="entry name" value="Interferon-induced_GILT"/>
</dbReference>
<dbReference type="EMBL" id="OC861173">
    <property type="protein sequence ID" value="CAD7629224.1"/>
    <property type="molecule type" value="Genomic_DNA"/>
</dbReference>
<organism evidence="7">
    <name type="scientific">Medioppia subpectinata</name>
    <dbReference type="NCBI Taxonomy" id="1979941"/>
    <lineage>
        <taxon>Eukaryota</taxon>
        <taxon>Metazoa</taxon>
        <taxon>Ecdysozoa</taxon>
        <taxon>Arthropoda</taxon>
        <taxon>Chelicerata</taxon>
        <taxon>Arachnida</taxon>
        <taxon>Acari</taxon>
        <taxon>Acariformes</taxon>
        <taxon>Sarcoptiformes</taxon>
        <taxon>Oribatida</taxon>
        <taxon>Brachypylina</taxon>
        <taxon>Oppioidea</taxon>
        <taxon>Oppiidae</taxon>
        <taxon>Medioppia</taxon>
    </lineage>
</organism>
<feature type="compositionally biased region" description="Polar residues" evidence="6">
    <location>
        <begin position="455"/>
        <end position="480"/>
    </location>
</feature>
<protein>
    <submittedName>
        <fullName evidence="7">Uncharacterized protein</fullName>
    </submittedName>
</protein>
<feature type="region of interest" description="Disordered" evidence="6">
    <location>
        <begin position="455"/>
        <end position="531"/>
    </location>
</feature>
<dbReference type="GO" id="GO:0016671">
    <property type="term" value="F:oxidoreductase activity, acting on a sulfur group of donors, disulfide as acceptor"/>
    <property type="evidence" value="ECO:0007669"/>
    <property type="project" value="InterPro"/>
</dbReference>
<keyword evidence="4" id="KW-0732">Signal</keyword>
<dbReference type="AlphaFoldDB" id="A0A7R9KTR0"/>
<evidence type="ECO:0000256" key="1">
    <source>
        <dbReference type="ARBA" id="ARBA00004613"/>
    </source>
</evidence>
<evidence type="ECO:0000256" key="4">
    <source>
        <dbReference type="ARBA" id="ARBA00022729"/>
    </source>
</evidence>
<evidence type="ECO:0000256" key="5">
    <source>
        <dbReference type="ARBA" id="ARBA00023180"/>
    </source>
</evidence>
<proteinExistence type="inferred from homology"/>
<feature type="region of interest" description="Disordered" evidence="6">
    <location>
        <begin position="397"/>
        <end position="425"/>
    </location>
</feature>
<evidence type="ECO:0000313" key="7">
    <source>
        <dbReference type="EMBL" id="CAD7629224.1"/>
    </source>
</evidence>
<evidence type="ECO:0000313" key="8">
    <source>
        <dbReference type="Proteomes" id="UP000759131"/>
    </source>
</evidence>
<keyword evidence="3" id="KW-0964">Secreted</keyword>
<sequence>MNAHKQLFSDLAIRICTITVFIIGLNHQHQNAANGCKLDITIHIQLLCNHSRAIVIEQAIPAWRRLSSIMNLELIPYGNSRTLIGNYSMLPPPQMAFKCQHGNRECSGNALMGCALKTLPKEYGIAFVDCMFRHDLWWKPEISAPCCARQLDIDWRFLERCSQSAFGKNIQWLNGRKVHALRPKMRHVPWGYKPDICNETIVEKVVPTRLGFTKRNASVEAIVLTKNQTILPNIPNQSHASGPGIATNYTLPVPDLKVINASVVRDIMLQSKEGDDCNHQATTIGRASTTPAPTTTPHIRINESADTCDNKTTGADDNRTSFSVIEATVPTTTPCGPVNVVTTTPCGPVNVVTTTPCGPVIMVTTTPCGPVPHGKSGQLTSKPEDFDLDEFEDARVDRNQKQSNLTSGPTTVRATTVTSGPTVTKSHVTTYAQSSSSLVDNGVVMVQKTINATTNPRNVNNTAFNSTNANDKPTSKSNCTVGGGDDDEEDKALKSSKDEEDEEESAPAIQRIRPDAVRNESSQSNKTDPNVRIHLKNLIPHNQSTTALPNITTTTKTTTTLPTTTTTPRVTTTTPKATTRVTTTTPTTTTRVTTTTSTTTTRVTTTPTTTTRVTTTPTTTTTPLANGVVVVTFVVTV</sequence>
<dbReference type="GO" id="GO:0005576">
    <property type="term" value="C:extracellular region"/>
    <property type="evidence" value="ECO:0007669"/>
    <property type="project" value="UniProtKB-SubCell"/>
</dbReference>
<keyword evidence="8" id="KW-1185">Reference proteome</keyword>
<keyword evidence="5" id="KW-0325">Glycoprotein</keyword>
<evidence type="ECO:0000256" key="3">
    <source>
        <dbReference type="ARBA" id="ARBA00022525"/>
    </source>
</evidence>
<dbReference type="Pfam" id="PF03227">
    <property type="entry name" value="GILT"/>
    <property type="match status" value="1"/>
</dbReference>
<evidence type="ECO:0000256" key="6">
    <source>
        <dbReference type="SAM" id="MobiDB-lite"/>
    </source>
</evidence>
<evidence type="ECO:0000256" key="2">
    <source>
        <dbReference type="ARBA" id="ARBA00005679"/>
    </source>
</evidence>
<dbReference type="PANTHER" id="PTHR13234:SF8">
    <property type="entry name" value="GAMMA-INTERFERON-INDUCIBLE LYSOSOMAL THIOL REDUCTASE"/>
    <property type="match status" value="1"/>
</dbReference>
<feature type="compositionally biased region" description="Polar residues" evidence="6">
    <location>
        <begin position="401"/>
        <end position="425"/>
    </location>
</feature>
<dbReference type="Proteomes" id="UP000759131">
    <property type="component" value="Unassembled WGS sequence"/>
</dbReference>
<comment type="similarity">
    <text evidence="2">Belongs to the GILT family.</text>
</comment>
<dbReference type="EMBL" id="CAJPIZ010006598">
    <property type="protein sequence ID" value="CAG2109654.1"/>
    <property type="molecule type" value="Genomic_DNA"/>
</dbReference>